<dbReference type="PANTHER" id="PTHR37544">
    <property type="entry name" value="SPRAY-RELATED"/>
    <property type="match status" value="1"/>
</dbReference>
<keyword evidence="4" id="KW-1185">Reference proteome</keyword>
<protein>
    <submittedName>
        <fullName evidence="3">Uncharacterized protein</fullName>
    </submittedName>
</protein>
<feature type="region of interest" description="Disordered" evidence="1">
    <location>
        <begin position="1269"/>
        <end position="1321"/>
    </location>
</feature>
<evidence type="ECO:0000256" key="1">
    <source>
        <dbReference type="SAM" id="MobiDB-lite"/>
    </source>
</evidence>
<feature type="compositionally biased region" description="Basic and acidic residues" evidence="1">
    <location>
        <begin position="1311"/>
        <end position="1321"/>
    </location>
</feature>
<dbReference type="RefSeq" id="XP_066630993.1">
    <property type="nucleotide sequence ID" value="XM_066778556.1"/>
</dbReference>
<name>A0ABR3CET2_9PEZI</name>
<dbReference type="InterPro" id="IPR021840">
    <property type="entry name" value="DUF3433"/>
</dbReference>
<feature type="region of interest" description="Disordered" evidence="1">
    <location>
        <begin position="1"/>
        <end position="59"/>
    </location>
</feature>
<keyword evidence="2" id="KW-0812">Transmembrane</keyword>
<dbReference type="GeneID" id="92011217"/>
<dbReference type="PANTHER" id="PTHR37544:SF3">
    <property type="entry name" value="SPRAY"/>
    <property type="match status" value="1"/>
</dbReference>
<evidence type="ECO:0000256" key="2">
    <source>
        <dbReference type="SAM" id="Phobius"/>
    </source>
</evidence>
<feature type="region of interest" description="Disordered" evidence="1">
    <location>
        <begin position="1093"/>
        <end position="1119"/>
    </location>
</feature>
<gene>
    <name evidence="3" type="ORF">SLS55_007132</name>
</gene>
<feature type="transmembrane region" description="Helical" evidence="2">
    <location>
        <begin position="270"/>
        <end position="293"/>
    </location>
</feature>
<sequence length="1321" mass="140585">MAAMDDRPGTAYEALPAQGGQVRPAPAAAPVAAGNSAHDASSRRSSLSASSGDSDYLPEIGLLPDGYFGNFGVSPASSRGSREQEIGQPGQDDYLPVSRSSSDHTAPAEGFWDGRRSLEEAGGQQSAETLVENAGAGKEPQVDDDEIVGKPDIPPGPWTPLYLRKVTVVGFLLIYVALLVALVVLGVVDQKHQGLANSTTSRHYLWTYGPTAVLTIVAAFWGQVEHRTKQMMPWAILRKGPSPAADTLLIDYIEPARPVSLYKSLKNAHWPVSIAIVGTLLLQLLTVTSTGLFQLQSETLNHTGVALLYGRNLSYPSGTSEKLAFPELSLKHGIPGGQNLSIASTVDVFHAGLNCEVVDNPKWNDDCFAGSSFYGDCKSAMPKVNFTTSSCRIENLEMGIISGASQAGVYGAAVAANCTDSPSDHRLVMAMIRYGIGRNYTGELPETSSPQLSMEPAPILVCQPSYAIDAQSIVMDDSGSLVSAGPQNASTAREAGQLPISQWDLVENILQSVSNASNAASGPANEIQDIGSDGSTRSMLDDFMYCVTAFLNPNNITDLLDIGLLQKETERFYSTVSAQMAKDYLMVSSDKEVSGEVAADQQRLRIRGLSFYMMEAILALLIVVAAALYFIAPRNNTNRDPGSIGGLAAIMTGSPSLRESLSRCGSAGLSTLRERLSNYRALSSLQESDGKYEFRVVMVPEDSISPGRVCDEESAEDKIRWWKPLAMSRITKTGVTLYLLLLVAALESTYQASVKHDGLANVETESYVRYTWVYVPALTMFIAQLLVGMIGDVSKILAPFQELRRKDPVPIKALFSDPLSQLTVQTVVKAIPSKQYALLAASLAMLLTPLLTIVASGLFSPETSAYSQAVTAKFDDAFNLTYATTTMQSSFIIGLLLQSNLSYPAWTHGELAVPQLHLSTDQNTGSPINASQYPSFNGSTVSLTVPAVPRASLNCTYLPPGQVSVYNADDFDYTQAATPLLSAANSDCLDLYSKVSGNYSRAFGWTQSVLGSCGVIRGVYGPSTTSNSSAQGFACAPSIEQVHVNLTLRLPSYTIEAAVALEDTATPYQTHGWDWNNFDLAAILPGAGYTGSSSDASSSSSPSSSSSSSSSSNDDDTTAPLADFDPVFQAILATASSFSSTTLPPTALFGPSAFPLLTQSLEHIFRLAFAQVVNLEFRVPVDDDTSTDAQQQQQQQLVNATLTDPHRLRLKQSALSTRILEGLLGAVAACLVASFAAGRGGREVLPKCPCSVAAGASLVADAGMVRRDGGVGGGGGRRKEDGEGEEEGFSMGFWGERGGAGAGGSGRRRWFGVDRGRAAWE</sequence>
<feature type="transmembrane region" description="Helical" evidence="2">
    <location>
        <begin position="611"/>
        <end position="632"/>
    </location>
</feature>
<dbReference type="Proteomes" id="UP001430584">
    <property type="component" value="Unassembled WGS sequence"/>
</dbReference>
<dbReference type="Pfam" id="PF11915">
    <property type="entry name" value="DUF3433"/>
    <property type="match status" value="2"/>
</dbReference>
<keyword evidence="2" id="KW-0472">Membrane</keyword>
<feature type="compositionally biased region" description="Low complexity" evidence="1">
    <location>
        <begin position="16"/>
        <end position="55"/>
    </location>
</feature>
<feature type="transmembrane region" description="Helical" evidence="2">
    <location>
        <begin position="166"/>
        <end position="185"/>
    </location>
</feature>
<feature type="transmembrane region" description="Helical" evidence="2">
    <location>
        <begin position="773"/>
        <end position="798"/>
    </location>
</feature>
<dbReference type="EMBL" id="JAJVCZ030000007">
    <property type="protein sequence ID" value="KAL0257964.1"/>
    <property type="molecule type" value="Genomic_DNA"/>
</dbReference>
<proteinExistence type="predicted"/>
<feature type="transmembrane region" description="Helical" evidence="2">
    <location>
        <begin position="205"/>
        <end position="224"/>
    </location>
</feature>
<evidence type="ECO:0000313" key="3">
    <source>
        <dbReference type="EMBL" id="KAL0257964.1"/>
    </source>
</evidence>
<feature type="compositionally biased region" description="Gly residues" evidence="1">
    <location>
        <begin position="1295"/>
        <end position="1305"/>
    </location>
</feature>
<accession>A0ABR3CET2</accession>
<feature type="transmembrane region" description="Helical" evidence="2">
    <location>
        <begin position="836"/>
        <end position="859"/>
    </location>
</feature>
<comment type="caution">
    <text evidence="3">The sequence shown here is derived from an EMBL/GenBank/DDBJ whole genome shotgun (WGS) entry which is preliminary data.</text>
</comment>
<feature type="compositionally biased region" description="Low complexity" evidence="1">
    <location>
        <begin position="1093"/>
        <end position="1112"/>
    </location>
</feature>
<reference evidence="3 4" key="1">
    <citation type="submission" date="2024-02" db="EMBL/GenBank/DDBJ databases">
        <title>De novo assembly and annotation of 12 fungi associated with fruit tree decline syndrome in Ontario, Canada.</title>
        <authorList>
            <person name="Sulman M."/>
            <person name="Ellouze W."/>
            <person name="Ilyukhin E."/>
        </authorList>
    </citation>
    <scope>NUCLEOTIDE SEQUENCE [LARGE SCALE GENOMIC DNA]</scope>
    <source>
        <strain evidence="3 4">FDS-637</strain>
    </source>
</reference>
<feature type="region of interest" description="Disordered" evidence="1">
    <location>
        <begin position="71"/>
        <end position="110"/>
    </location>
</feature>
<keyword evidence="2" id="KW-1133">Transmembrane helix</keyword>
<feature type="transmembrane region" description="Helical" evidence="2">
    <location>
        <begin position="735"/>
        <end position="753"/>
    </location>
</feature>
<organism evidence="3 4">
    <name type="scientific">Diplodia seriata</name>
    <dbReference type="NCBI Taxonomy" id="420778"/>
    <lineage>
        <taxon>Eukaryota</taxon>
        <taxon>Fungi</taxon>
        <taxon>Dikarya</taxon>
        <taxon>Ascomycota</taxon>
        <taxon>Pezizomycotina</taxon>
        <taxon>Dothideomycetes</taxon>
        <taxon>Dothideomycetes incertae sedis</taxon>
        <taxon>Botryosphaeriales</taxon>
        <taxon>Botryosphaeriaceae</taxon>
        <taxon>Diplodia</taxon>
    </lineage>
</organism>
<evidence type="ECO:0000313" key="4">
    <source>
        <dbReference type="Proteomes" id="UP001430584"/>
    </source>
</evidence>